<dbReference type="InterPro" id="IPR036878">
    <property type="entry name" value="Glu_permease_IIB"/>
</dbReference>
<dbReference type="GO" id="GO:0016301">
    <property type="term" value="F:kinase activity"/>
    <property type="evidence" value="ECO:0007669"/>
    <property type="project" value="UniProtKB-KW"/>
</dbReference>
<feature type="transmembrane region" description="Helical" evidence="12">
    <location>
        <begin position="378"/>
        <end position="408"/>
    </location>
</feature>
<evidence type="ECO:0000256" key="3">
    <source>
        <dbReference type="ARBA" id="ARBA00022475"/>
    </source>
</evidence>
<feature type="transmembrane region" description="Helical" evidence="12">
    <location>
        <begin position="171"/>
        <end position="192"/>
    </location>
</feature>
<dbReference type="PROSITE" id="PS01035">
    <property type="entry name" value="PTS_EIIB_TYPE_1_CYS"/>
    <property type="match status" value="1"/>
</dbReference>
<name>A0A1V4IJN0_9CLOT</name>
<evidence type="ECO:0000256" key="8">
    <source>
        <dbReference type="ARBA" id="ARBA00022777"/>
    </source>
</evidence>
<organism evidence="16 17">
    <name type="scientific">Clostridium oryzae</name>
    <dbReference type="NCBI Taxonomy" id="1450648"/>
    <lineage>
        <taxon>Bacteria</taxon>
        <taxon>Bacillati</taxon>
        <taxon>Bacillota</taxon>
        <taxon>Clostridia</taxon>
        <taxon>Eubacteriales</taxon>
        <taxon>Clostridiaceae</taxon>
        <taxon>Clostridium</taxon>
    </lineage>
</organism>
<keyword evidence="10 12" id="KW-0472">Membrane</keyword>
<feature type="domain" description="PTS EIIB type-1" evidence="14">
    <location>
        <begin position="4"/>
        <end position="86"/>
    </location>
</feature>
<feature type="active site" description="Phosphocysteine intermediate; for EIIB activity" evidence="11">
    <location>
        <position position="26"/>
    </location>
</feature>
<keyword evidence="2" id="KW-0813">Transport</keyword>
<evidence type="ECO:0000256" key="6">
    <source>
        <dbReference type="ARBA" id="ARBA00022683"/>
    </source>
</evidence>
<dbReference type="Gene3D" id="2.70.70.10">
    <property type="entry name" value="Glucose Permease (Domain IIA)"/>
    <property type="match status" value="1"/>
</dbReference>
<dbReference type="GO" id="GO:0005886">
    <property type="term" value="C:plasma membrane"/>
    <property type="evidence" value="ECO:0007669"/>
    <property type="project" value="UniProtKB-SubCell"/>
</dbReference>
<comment type="caution">
    <text evidence="16">The sequence shown here is derived from an EMBL/GenBank/DDBJ whole genome shotgun (WGS) entry which is preliminary data.</text>
</comment>
<keyword evidence="17" id="KW-1185">Reference proteome</keyword>
<evidence type="ECO:0000259" key="13">
    <source>
        <dbReference type="PROSITE" id="PS51093"/>
    </source>
</evidence>
<dbReference type="PANTHER" id="PTHR30175">
    <property type="entry name" value="PHOSPHOTRANSFERASE SYSTEM TRANSPORT PROTEIN"/>
    <property type="match status" value="1"/>
</dbReference>
<keyword evidence="9 12" id="KW-1133">Transmembrane helix</keyword>
<evidence type="ECO:0000256" key="2">
    <source>
        <dbReference type="ARBA" id="ARBA00022448"/>
    </source>
</evidence>
<feature type="transmembrane region" description="Helical" evidence="12">
    <location>
        <begin position="100"/>
        <end position="121"/>
    </location>
</feature>
<feature type="transmembrane region" description="Helical" evidence="12">
    <location>
        <begin position="292"/>
        <end position="313"/>
    </location>
</feature>
<dbReference type="FunFam" id="3.30.1360.60:FF:000001">
    <property type="entry name" value="PTS system glucose-specific IIBC component PtsG"/>
    <property type="match status" value="1"/>
</dbReference>
<keyword evidence="5" id="KW-0808">Transferase</keyword>
<dbReference type="InterPro" id="IPR050558">
    <property type="entry name" value="PTS_Sugar-Specific_Components"/>
</dbReference>
<feature type="transmembrane region" description="Helical" evidence="12">
    <location>
        <begin position="141"/>
        <end position="159"/>
    </location>
</feature>
<evidence type="ECO:0000256" key="9">
    <source>
        <dbReference type="ARBA" id="ARBA00022989"/>
    </source>
</evidence>
<dbReference type="OrthoDB" id="92465at2"/>
<sequence>MDYSSFAKDILNKVGGEKNIVNLVHCATRLRFKLKDEKKADKEALEKIEGVLGIVRSGGQFQIVIGSDVSYVYKEIMKICSFGTASDNADSKNNSIISTVFDIISGTLSPLIPIFAGAGMIKALLLVLQNFDLLSPKSGTYAILSAAGNSVFYFLPIMLGITCSLKLGANAYIGGAIGAALLEPNFTALLNAGKTTSFIGIPVVLMNYSSSVFPILITINIFAFLERGLKKIIHKNVQLFLVPMLSLMIMVPLTAIVFGPFGVYLGNAIGSGISFLIGKSGVLAGAAVGASWVFLVMLGLHWAIVPIVLANIAKGSDPIVPMFAVTVTAALGIAFGVFIRTKDKNLKTLAGSAIISGFLSGVTEPIIYGIVLRYRRTIPYLIISGAIGGAFIGLFKVKLVVFTFFVNIFTVPEFTPLMKYLMALGTSFVISSALTVAFGFEHKKENSAAVEGENEALLRKELIASPITGAIKNLSEVNDVVFSSETIGKGIAIEPTVGEVVAPVNGTVTAVFPTGHAIGIMSEQGAEILIHIGVDTVQLDGKYFQTIVNQGDKVEQGDMLIKFDIKKIVDAGYSVITPVVITNTKDYSNVIAETNIKEVTAEQNLLALLA</sequence>
<dbReference type="InterPro" id="IPR018113">
    <property type="entry name" value="PTrfase_EIIB_Cys"/>
</dbReference>
<dbReference type="PROSITE" id="PS51093">
    <property type="entry name" value="PTS_EIIA_TYPE_1"/>
    <property type="match status" value="1"/>
</dbReference>
<evidence type="ECO:0000256" key="1">
    <source>
        <dbReference type="ARBA" id="ARBA00004651"/>
    </source>
</evidence>
<dbReference type="NCBIfam" id="TIGR00830">
    <property type="entry name" value="PTBA"/>
    <property type="match status" value="1"/>
</dbReference>
<evidence type="ECO:0000313" key="16">
    <source>
        <dbReference type="EMBL" id="OPJ60208.1"/>
    </source>
</evidence>
<dbReference type="InterPro" id="IPR001127">
    <property type="entry name" value="PTS_EIIA_1_perm"/>
</dbReference>
<dbReference type="Pfam" id="PF00358">
    <property type="entry name" value="PTS_EIIA_1"/>
    <property type="match status" value="1"/>
</dbReference>
<dbReference type="InterPro" id="IPR011055">
    <property type="entry name" value="Dup_hybrid_motif"/>
</dbReference>
<dbReference type="GO" id="GO:0009401">
    <property type="term" value="P:phosphoenolpyruvate-dependent sugar phosphotransferase system"/>
    <property type="evidence" value="ECO:0007669"/>
    <property type="project" value="UniProtKB-KW"/>
</dbReference>
<dbReference type="PROSITE" id="PS00371">
    <property type="entry name" value="PTS_EIIA_TYPE_1_HIS"/>
    <property type="match status" value="1"/>
</dbReference>
<dbReference type="Pfam" id="PF00367">
    <property type="entry name" value="PTS_EIIB"/>
    <property type="match status" value="1"/>
</dbReference>
<dbReference type="CDD" id="cd00212">
    <property type="entry name" value="PTS_IIB_glc"/>
    <property type="match status" value="1"/>
</dbReference>
<dbReference type="FunFam" id="2.70.70.10:FF:000001">
    <property type="entry name" value="PTS system glucose-specific IIA component"/>
    <property type="match status" value="1"/>
</dbReference>
<dbReference type="AlphaFoldDB" id="A0A1V4IJN0"/>
<dbReference type="Proteomes" id="UP000190080">
    <property type="component" value="Unassembled WGS sequence"/>
</dbReference>
<keyword evidence="7 12" id="KW-0812">Transmembrane</keyword>
<dbReference type="Pfam" id="PF02378">
    <property type="entry name" value="PTS_EIIC"/>
    <property type="match status" value="1"/>
</dbReference>
<keyword evidence="4" id="KW-0762">Sugar transport</keyword>
<feature type="transmembrane region" description="Helical" evidence="12">
    <location>
        <begin position="237"/>
        <end position="258"/>
    </location>
</feature>
<comment type="subcellular location">
    <subcellularLocation>
        <location evidence="1">Cell membrane</location>
        <topology evidence="1">Multi-pass membrane protein</topology>
    </subcellularLocation>
</comment>
<dbReference type="CDD" id="cd00210">
    <property type="entry name" value="PTS_IIA_glc"/>
    <property type="match status" value="1"/>
</dbReference>
<dbReference type="Gene3D" id="3.30.1360.60">
    <property type="entry name" value="Glucose permease domain IIB"/>
    <property type="match status" value="1"/>
</dbReference>
<feature type="transmembrane region" description="Helical" evidence="12">
    <location>
        <begin position="351"/>
        <end position="372"/>
    </location>
</feature>
<reference evidence="16 17" key="1">
    <citation type="submission" date="2017-03" db="EMBL/GenBank/DDBJ databases">
        <title>Genome sequence of Clostridium oryzae DSM 28571.</title>
        <authorList>
            <person name="Poehlein A."/>
            <person name="Daniel R."/>
        </authorList>
    </citation>
    <scope>NUCLEOTIDE SEQUENCE [LARGE SCALE GENOMIC DNA]</scope>
    <source>
        <strain evidence="16 17">DSM 28571</strain>
    </source>
</reference>
<dbReference type="InterPro" id="IPR003352">
    <property type="entry name" value="PTS_EIIC"/>
</dbReference>
<dbReference type="NCBIfam" id="TIGR01995">
    <property type="entry name" value="PTS-II-ABC-beta"/>
    <property type="match status" value="1"/>
</dbReference>
<dbReference type="PANTHER" id="PTHR30175:SF1">
    <property type="entry name" value="PTS SYSTEM ARBUTIN-, CELLOBIOSE-, AND SALICIN-SPECIFIC EIIBC COMPONENT-RELATED"/>
    <property type="match status" value="1"/>
</dbReference>
<feature type="transmembrane region" description="Helical" evidence="12">
    <location>
        <begin position="319"/>
        <end position="339"/>
    </location>
</feature>
<dbReference type="InterPro" id="IPR001996">
    <property type="entry name" value="PTS_IIB_1"/>
</dbReference>
<dbReference type="SUPFAM" id="SSF55604">
    <property type="entry name" value="Glucose permease domain IIB"/>
    <property type="match status" value="1"/>
</dbReference>
<evidence type="ECO:0000256" key="7">
    <source>
        <dbReference type="ARBA" id="ARBA00022692"/>
    </source>
</evidence>
<proteinExistence type="predicted"/>
<evidence type="ECO:0000256" key="4">
    <source>
        <dbReference type="ARBA" id="ARBA00022597"/>
    </source>
</evidence>
<dbReference type="EMBL" id="MZGV01000034">
    <property type="protein sequence ID" value="OPJ60208.1"/>
    <property type="molecule type" value="Genomic_DNA"/>
</dbReference>
<keyword evidence="3" id="KW-1003">Cell membrane</keyword>
<evidence type="ECO:0000256" key="12">
    <source>
        <dbReference type="SAM" id="Phobius"/>
    </source>
</evidence>
<accession>A0A1V4IJN0</accession>
<evidence type="ECO:0000256" key="5">
    <source>
        <dbReference type="ARBA" id="ARBA00022679"/>
    </source>
</evidence>
<evidence type="ECO:0000313" key="17">
    <source>
        <dbReference type="Proteomes" id="UP000190080"/>
    </source>
</evidence>
<dbReference type="InterPro" id="IPR011297">
    <property type="entry name" value="PTS_IIABC_b_glu"/>
</dbReference>
<keyword evidence="6" id="KW-0598">Phosphotransferase system</keyword>
<dbReference type="PROSITE" id="PS51098">
    <property type="entry name" value="PTS_EIIB_TYPE_1"/>
    <property type="match status" value="1"/>
</dbReference>
<feature type="transmembrane region" description="Helical" evidence="12">
    <location>
        <begin position="420"/>
        <end position="440"/>
    </location>
</feature>
<evidence type="ECO:0000256" key="10">
    <source>
        <dbReference type="ARBA" id="ARBA00023136"/>
    </source>
</evidence>
<dbReference type="SUPFAM" id="SSF51261">
    <property type="entry name" value="Duplicated hybrid motif"/>
    <property type="match status" value="1"/>
</dbReference>
<gene>
    <name evidence="16" type="primary">bglF</name>
    <name evidence="16" type="ORF">CLORY_29290</name>
</gene>
<dbReference type="GO" id="GO:0008982">
    <property type="term" value="F:protein-N(PI)-phosphohistidine-sugar phosphotransferase activity"/>
    <property type="evidence" value="ECO:0007669"/>
    <property type="project" value="InterPro"/>
</dbReference>
<dbReference type="InterPro" id="IPR013013">
    <property type="entry name" value="PTS_EIIC_1"/>
</dbReference>
<feature type="domain" description="PTS EIIA type-1" evidence="13">
    <location>
        <begin position="479"/>
        <end position="583"/>
    </location>
</feature>
<dbReference type="RefSeq" id="WP_079425747.1">
    <property type="nucleotide sequence ID" value="NZ_MZGV01000034.1"/>
</dbReference>
<dbReference type="STRING" id="1450648.CLORY_29290"/>
<protein>
    <submittedName>
        <fullName evidence="16">PTS system beta-glucoside-specific EIIBCA component</fullName>
    </submittedName>
</protein>
<evidence type="ECO:0000256" key="11">
    <source>
        <dbReference type="PROSITE-ProRule" id="PRU00421"/>
    </source>
</evidence>
<evidence type="ECO:0000259" key="14">
    <source>
        <dbReference type="PROSITE" id="PS51098"/>
    </source>
</evidence>
<dbReference type="PROSITE" id="PS51103">
    <property type="entry name" value="PTS_EIIC_TYPE_1"/>
    <property type="match status" value="1"/>
</dbReference>
<evidence type="ECO:0000259" key="15">
    <source>
        <dbReference type="PROSITE" id="PS51103"/>
    </source>
</evidence>
<feature type="transmembrane region" description="Helical" evidence="12">
    <location>
        <begin position="198"/>
        <end position="225"/>
    </location>
</feature>
<feature type="domain" description="PTS EIIC type-1" evidence="15">
    <location>
        <begin position="102"/>
        <end position="454"/>
    </location>
</feature>
<keyword evidence="8" id="KW-0418">Kinase</keyword>